<reference evidence="2" key="1">
    <citation type="submission" date="2022-11" db="EMBL/GenBank/DDBJ databases">
        <title>Centuries of genome instability and evolution in soft-shell clam transmissible cancer (bioRxiv).</title>
        <authorList>
            <person name="Hart S.F.M."/>
            <person name="Yonemitsu M.A."/>
            <person name="Giersch R.M."/>
            <person name="Beal B.F."/>
            <person name="Arriagada G."/>
            <person name="Davis B.W."/>
            <person name="Ostrander E.A."/>
            <person name="Goff S.P."/>
            <person name="Metzger M.J."/>
        </authorList>
    </citation>
    <scope>NUCLEOTIDE SEQUENCE</scope>
    <source>
        <strain evidence="2">MELC-2E11</strain>
        <tissue evidence="2">Siphon/mantle</tissue>
    </source>
</reference>
<sequence>MTVDYGKMSMDDQFYDTETGVWKRSGSPPPKKARVSKSCGKYTSIMFADIHGMSHAVQSLITLNADYNKRPPMARSAQASNGDLQPQNRPPSYEDEEMESGSEAEMSPITIQPAMARSVYSKASLDDLQPLDRPPTYEDEERESDSEEETLPISEQPSVTLSFQESMDNMGDPKTLDRPSISTSRDEGIKPGKGKKKKQMHRPWSHQERSELINAFSSYLVPNCRRLPGKCEIMNVQGHCKAFGNRTWLNVKYQLKNMQSKI</sequence>
<feature type="compositionally biased region" description="Acidic residues" evidence="1">
    <location>
        <begin position="137"/>
        <end position="150"/>
    </location>
</feature>
<dbReference type="EMBL" id="CP111016">
    <property type="protein sequence ID" value="WAR06260.1"/>
    <property type="molecule type" value="Genomic_DNA"/>
</dbReference>
<feature type="compositionally biased region" description="Acidic residues" evidence="1">
    <location>
        <begin position="93"/>
        <end position="102"/>
    </location>
</feature>
<proteinExistence type="predicted"/>
<keyword evidence="3" id="KW-1185">Reference proteome</keyword>
<feature type="region of interest" description="Disordered" evidence="1">
    <location>
        <begin position="71"/>
        <end position="105"/>
    </location>
</feature>
<dbReference type="Proteomes" id="UP001164746">
    <property type="component" value="Chromosome 5"/>
</dbReference>
<evidence type="ECO:0000313" key="3">
    <source>
        <dbReference type="Proteomes" id="UP001164746"/>
    </source>
</evidence>
<gene>
    <name evidence="2" type="ORF">MAR_021629</name>
</gene>
<evidence type="ECO:0000256" key="1">
    <source>
        <dbReference type="SAM" id="MobiDB-lite"/>
    </source>
</evidence>
<evidence type="ECO:0000313" key="2">
    <source>
        <dbReference type="EMBL" id="WAR06260.1"/>
    </source>
</evidence>
<organism evidence="2 3">
    <name type="scientific">Mya arenaria</name>
    <name type="common">Soft-shell clam</name>
    <dbReference type="NCBI Taxonomy" id="6604"/>
    <lineage>
        <taxon>Eukaryota</taxon>
        <taxon>Metazoa</taxon>
        <taxon>Spiralia</taxon>
        <taxon>Lophotrochozoa</taxon>
        <taxon>Mollusca</taxon>
        <taxon>Bivalvia</taxon>
        <taxon>Autobranchia</taxon>
        <taxon>Heteroconchia</taxon>
        <taxon>Euheterodonta</taxon>
        <taxon>Imparidentia</taxon>
        <taxon>Neoheterodontei</taxon>
        <taxon>Myida</taxon>
        <taxon>Myoidea</taxon>
        <taxon>Myidae</taxon>
        <taxon>Mya</taxon>
    </lineage>
</organism>
<name>A0ABY7E8A6_MYAAR</name>
<accession>A0ABY7E8A6</accession>
<feature type="compositionally biased region" description="Polar residues" evidence="1">
    <location>
        <begin position="77"/>
        <end position="87"/>
    </location>
</feature>
<feature type="compositionally biased region" description="Basic residues" evidence="1">
    <location>
        <begin position="192"/>
        <end position="204"/>
    </location>
</feature>
<feature type="region of interest" description="Disordered" evidence="1">
    <location>
        <begin position="122"/>
        <end position="206"/>
    </location>
</feature>
<feature type="compositionally biased region" description="Polar residues" evidence="1">
    <location>
        <begin position="153"/>
        <end position="167"/>
    </location>
</feature>
<protein>
    <submittedName>
        <fullName evidence="2">Uncharacterized protein</fullName>
    </submittedName>
</protein>